<evidence type="ECO:0000256" key="6">
    <source>
        <dbReference type="SAM" id="Phobius"/>
    </source>
</evidence>
<comment type="similarity">
    <text evidence="2">Belongs to the multi antimicrobial extrusion (MATE) (TC 2.A.66.1) family.</text>
</comment>
<evidence type="ECO:0000313" key="7">
    <source>
        <dbReference type="EMBL" id="RVU39728.1"/>
    </source>
</evidence>
<keyword evidence="5 6" id="KW-0472">Membrane</keyword>
<dbReference type="CDD" id="cd13136">
    <property type="entry name" value="MATE_DinF_like"/>
    <property type="match status" value="1"/>
</dbReference>
<feature type="transmembrane region" description="Helical" evidence="6">
    <location>
        <begin position="73"/>
        <end position="97"/>
    </location>
</feature>
<name>A0A437QYZ2_9PROT</name>
<evidence type="ECO:0000256" key="5">
    <source>
        <dbReference type="ARBA" id="ARBA00023136"/>
    </source>
</evidence>
<feature type="transmembrane region" description="Helical" evidence="6">
    <location>
        <begin position="301"/>
        <end position="323"/>
    </location>
</feature>
<evidence type="ECO:0000256" key="1">
    <source>
        <dbReference type="ARBA" id="ARBA00004141"/>
    </source>
</evidence>
<accession>A0A437QYZ2</accession>
<feature type="transmembrane region" description="Helical" evidence="6">
    <location>
        <begin position="373"/>
        <end position="391"/>
    </location>
</feature>
<evidence type="ECO:0000313" key="8">
    <source>
        <dbReference type="Proteomes" id="UP000287447"/>
    </source>
</evidence>
<dbReference type="AlphaFoldDB" id="A0A437QYZ2"/>
<feature type="transmembrane region" description="Helical" evidence="6">
    <location>
        <begin position="397"/>
        <end position="417"/>
    </location>
</feature>
<sequence length="424" mass="45271">MPMIISNISVPLLGAVDTAVMGHLPDPAYLGAVAIGALIFSYVYWSFGFLRMSTTGLIAQAFGSADEAGIQTVLFRAGAIAFGLAAGIILLQLPIALLSFSLIPASEQVEDFARTYFFIRVWGAPAALGTFVILGWFLGQEDARTPLAIQVFTNGINIALDLLFVVGLGWGVEGVAAATLIAEFAGFALGGVLVLRRLGGMSGRIPIDRSHFSFREFKTMVAINRDIFIRTFCLLTAFGIFTARGAQMGDVTLAANAVLYQFLTFSSHGLDAFAHAAEALVGGAKGRRDRAGFHEASKVALLWGLGIAVGATAIFFVAGPYIIDGLTGIPEVRNTANTYLFWAAIMPIVSVWCFTLDGIFIGATRSVDLRNSMLITFIGYLAALAVLEQAFGNHGLWASLVVLMILRGVTLGLRYPALLRSIDR</sequence>
<proteinExistence type="inferred from homology"/>
<organism evidence="7 8">
    <name type="scientific">Hwanghaeella grinnelliae</name>
    <dbReference type="NCBI Taxonomy" id="2500179"/>
    <lineage>
        <taxon>Bacteria</taxon>
        <taxon>Pseudomonadati</taxon>
        <taxon>Pseudomonadota</taxon>
        <taxon>Alphaproteobacteria</taxon>
        <taxon>Rhodospirillales</taxon>
        <taxon>Rhodospirillaceae</taxon>
        <taxon>Hwanghaeella</taxon>
    </lineage>
</organism>
<dbReference type="GO" id="GO:0015297">
    <property type="term" value="F:antiporter activity"/>
    <property type="evidence" value="ECO:0007669"/>
    <property type="project" value="InterPro"/>
</dbReference>
<dbReference type="EMBL" id="SADE01000001">
    <property type="protein sequence ID" value="RVU39728.1"/>
    <property type="molecule type" value="Genomic_DNA"/>
</dbReference>
<dbReference type="InterPro" id="IPR044644">
    <property type="entry name" value="DinF-like"/>
</dbReference>
<reference evidence="8" key="1">
    <citation type="submission" date="2019-01" db="EMBL/GenBank/DDBJ databases">
        <title>Gri0909 isolated from a small marine red alga.</title>
        <authorList>
            <person name="Kim J."/>
            <person name="Jeong S.E."/>
            <person name="Jeon C.O."/>
        </authorList>
    </citation>
    <scope>NUCLEOTIDE SEQUENCE [LARGE SCALE GENOMIC DNA]</scope>
    <source>
        <strain evidence="8">Gri0909</strain>
    </source>
</reference>
<feature type="transmembrane region" description="Helical" evidence="6">
    <location>
        <begin position="151"/>
        <end position="170"/>
    </location>
</feature>
<keyword evidence="4 6" id="KW-1133">Transmembrane helix</keyword>
<dbReference type="Proteomes" id="UP000287447">
    <property type="component" value="Unassembled WGS sequence"/>
</dbReference>
<keyword evidence="3 6" id="KW-0812">Transmembrane</keyword>
<gene>
    <name evidence="7" type="ORF">EOI86_03150</name>
</gene>
<feature type="transmembrane region" description="Helical" evidence="6">
    <location>
        <begin position="176"/>
        <end position="195"/>
    </location>
</feature>
<feature type="transmembrane region" description="Helical" evidence="6">
    <location>
        <begin position="258"/>
        <end position="281"/>
    </location>
</feature>
<dbReference type="Pfam" id="PF01554">
    <property type="entry name" value="MatE"/>
    <property type="match status" value="2"/>
</dbReference>
<protein>
    <submittedName>
        <fullName evidence="7">MATE family efflux transporter</fullName>
    </submittedName>
</protein>
<evidence type="ECO:0000256" key="2">
    <source>
        <dbReference type="ARBA" id="ARBA00010199"/>
    </source>
</evidence>
<dbReference type="InterPro" id="IPR002528">
    <property type="entry name" value="MATE_fam"/>
</dbReference>
<dbReference type="OrthoDB" id="9789527at2"/>
<evidence type="ECO:0000256" key="4">
    <source>
        <dbReference type="ARBA" id="ARBA00022989"/>
    </source>
</evidence>
<keyword evidence="8" id="KW-1185">Reference proteome</keyword>
<feature type="transmembrane region" description="Helical" evidence="6">
    <location>
        <begin position="339"/>
        <end position="361"/>
    </location>
</feature>
<feature type="transmembrane region" description="Helical" evidence="6">
    <location>
        <begin position="28"/>
        <end position="52"/>
    </location>
</feature>
<feature type="transmembrane region" description="Helical" evidence="6">
    <location>
        <begin position="117"/>
        <end position="139"/>
    </location>
</feature>
<dbReference type="GO" id="GO:0005886">
    <property type="term" value="C:plasma membrane"/>
    <property type="evidence" value="ECO:0007669"/>
    <property type="project" value="TreeGrafter"/>
</dbReference>
<comment type="subcellular location">
    <subcellularLocation>
        <location evidence="1">Membrane</location>
        <topology evidence="1">Multi-pass membrane protein</topology>
    </subcellularLocation>
</comment>
<dbReference type="GO" id="GO:0042910">
    <property type="term" value="F:xenobiotic transmembrane transporter activity"/>
    <property type="evidence" value="ECO:0007669"/>
    <property type="project" value="InterPro"/>
</dbReference>
<feature type="transmembrane region" description="Helical" evidence="6">
    <location>
        <begin position="227"/>
        <end position="246"/>
    </location>
</feature>
<evidence type="ECO:0000256" key="3">
    <source>
        <dbReference type="ARBA" id="ARBA00022692"/>
    </source>
</evidence>
<dbReference type="NCBIfam" id="TIGR00797">
    <property type="entry name" value="matE"/>
    <property type="match status" value="1"/>
</dbReference>
<comment type="caution">
    <text evidence="7">The sequence shown here is derived from an EMBL/GenBank/DDBJ whole genome shotgun (WGS) entry which is preliminary data.</text>
</comment>
<dbReference type="PANTHER" id="PTHR42893">
    <property type="entry name" value="PROTEIN DETOXIFICATION 44, CHLOROPLASTIC-RELATED"/>
    <property type="match status" value="1"/>
</dbReference>
<dbReference type="PANTHER" id="PTHR42893:SF46">
    <property type="entry name" value="PROTEIN DETOXIFICATION 44, CHLOROPLASTIC"/>
    <property type="match status" value="1"/>
</dbReference>